<keyword evidence="3" id="KW-1185">Reference proteome</keyword>
<dbReference type="Proteomes" id="UP000183832">
    <property type="component" value="Unassembled WGS sequence"/>
</dbReference>
<evidence type="ECO:0000256" key="1">
    <source>
        <dbReference type="SAM" id="MobiDB-lite"/>
    </source>
</evidence>
<organism evidence="2 3">
    <name type="scientific">Clunio marinus</name>
    <dbReference type="NCBI Taxonomy" id="568069"/>
    <lineage>
        <taxon>Eukaryota</taxon>
        <taxon>Metazoa</taxon>
        <taxon>Ecdysozoa</taxon>
        <taxon>Arthropoda</taxon>
        <taxon>Hexapoda</taxon>
        <taxon>Insecta</taxon>
        <taxon>Pterygota</taxon>
        <taxon>Neoptera</taxon>
        <taxon>Endopterygota</taxon>
        <taxon>Diptera</taxon>
        <taxon>Nematocera</taxon>
        <taxon>Chironomoidea</taxon>
        <taxon>Chironomidae</taxon>
        <taxon>Clunio</taxon>
    </lineage>
</organism>
<gene>
    <name evidence="2" type="ORF">CLUMA_CG012862</name>
</gene>
<dbReference type="EMBL" id="CVRI01000051">
    <property type="protein sequence ID" value="CRK99544.1"/>
    <property type="molecule type" value="Genomic_DNA"/>
</dbReference>
<evidence type="ECO:0000313" key="3">
    <source>
        <dbReference type="Proteomes" id="UP000183832"/>
    </source>
</evidence>
<feature type="compositionally biased region" description="Basic and acidic residues" evidence="1">
    <location>
        <begin position="1"/>
        <end position="18"/>
    </location>
</feature>
<feature type="region of interest" description="Disordered" evidence="1">
    <location>
        <begin position="1"/>
        <end position="28"/>
    </location>
</feature>
<proteinExistence type="predicted"/>
<reference evidence="2 3" key="1">
    <citation type="submission" date="2015-04" db="EMBL/GenBank/DDBJ databases">
        <authorList>
            <person name="Syromyatnikov M.Y."/>
            <person name="Popov V.N."/>
        </authorList>
    </citation>
    <scope>NUCLEOTIDE SEQUENCE [LARGE SCALE GENOMIC DNA]</scope>
</reference>
<sequence length="59" mass="7051">MMKNVSKEEQKKTEESKAKKNRKRNIFLAMETNTREMLRNLNLSRIRIVKSQKSATRVQ</sequence>
<name>A0A1J1IH62_9DIPT</name>
<evidence type="ECO:0000313" key="2">
    <source>
        <dbReference type="EMBL" id="CRK99544.1"/>
    </source>
</evidence>
<protein>
    <submittedName>
        <fullName evidence="2">CLUMA_CG012862, isoform A</fullName>
    </submittedName>
</protein>
<dbReference type="AlphaFoldDB" id="A0A1J1IH62"/>
<accession>A0A1J1IH62</accession>